<proteinExistence type="predicted"/>
<reference evidence="1 2" key="1">
    <citation type="submission" date="2023-05" db="EMBL/GenBank/DDBJ databases">
        <authorList>
            <person name="Yin Y."/>
            <person name="Lu Z."/>
        </authorList>
    </citation>
    <scope>NUCLEOTIDE SEQUENCE [LARGE SCALE GENOMIC DNA]</scope>
    <source>
        <strain evidence="1 2">ZM22</strain>
    </source>
</reference>
<evidence type="ECO:0000313" key="1">
    <source>
        <dbReference type="EMBL" id="WHS67450.1"/>
    </source>
</evidence>
<name>A0ABY8SWM8_9BURK</name>
<protein>
    <submittedName>
        <fullName evidence="1">Uncharacterized protein</fullName>
    </submittedName>
</protein>
<evidence type="ECO:0000313" key="2">
    <source>
        <dbReference type="Proteomes" id="UP001240697"/>
    </source>
</evidence>
<dbReference type="RefSeq" id="WP_283488479.1">
    <property type="nucleotide sequence ID" value="NZ_CP125947.1"/>
</dbReference>
<organism evidence="1 2">
    <name type="scientific">Comamonas resistens</name>
    <dbReference type="NCBI Taxonomy" id="3046670"/>
    <lineage>
        <taxon>Bacteria</taxon>
        <taxon>Pseudomonadati</taxon>
        <taxon>Pseudomonadota</taxon>
        <taxon>Betaproteobacteria</taxon>
        <taxon>Burkholderiales</taxon>
        <taxon>Comamonadaceae</taxon>
        <taxon>Comamonas</taxon>
    </lineage>
</organism>
<gene>
    <name evidence="1" type="ORF">QMY55_10215</name>
</gene>
<dbReference type="EMBL" id="CP125947">
    <property type="protein sequence ID" value="WHS67450.1"/>
    <property type="molecule type" value="Genomic_DNA"/>
</dbReference>
<keyword evidence="2" id="KW-1185">Reference proteome</keyword>
<accession>A0ABY8SWM8</accession>
<sequence length="103" mass="11513">MTVAATPEMAMLIAERTLEKYAKDYFPRLSQVSISFRGDRAEQYNYDKIRPLSKARLQGKTVVIVEGQSTKTGATSLYRIECNSWNLIEALEVLEEISPPGAG</sequence>
<dbReference type="Proteomes" id="UP001240697">
    <property type="component" value="Chromosome"/>
</dbReference>